<reference evidence="4" key="1">
    <citation type="submission" date="2016-11" db="EMBL/GenBank/DDBJ databases">
        <authorList>
            <person name="Varghese N."/>
            <person name="Submissions S."/>
        </authorList>
    </citation>
    <scope>NUCLEOTIDE SEQUENCE [LARGE SCALE GENOMIC DNA]</scope>
    <source>
        <strain evidence="4">DSM 17659</strain>
    </source>
</reference>
<evidence type="ECO:0000256" key="1">
    <source>
        <dbReference type="PROSITE-ProRule" id="PRU00339"/>
    </source>
</evidence>
<dbReference type="STRING" id="229205.SAMN05444372_101425"/>
<feature type="region of interest" description="Disordered" evidence="2">
    <location>
        <begin position="149"/>
        <end position="259"/>
    </location>
</feature>
<dbReference type="SUPFAM" id="SSF48452">
    <property type="entry name" value="TPR-like"/>
    <property type="match status" value="1"/>
</dbReference>
<organism evidence="3 4">
    <name type="scientific">Flavobacterium micromati</name>
    <dbReference type="NCBI Taxonomy" id="229205"/>
    <lineage>
        <taxon>Bacteria</taxon>
        <taxon>Pseudomonadati</taxon>
        <taxon>Bacteroidota</taxon>
        <taxon>Flavobacteriia</taxon>
        <taxon>Flavobacteriales</taxon>
        <taxon>Flavobacteriaceae</taxon>
        <taxon>Flavobacterium</taxon>
    </lineage>
</organism>
<protein>
    <submittedName>
        <fullName evidence="3">Tetratricopeptide repeat-containing protein</fullName>
    </submittedName>
</protein>
<dbReference type="PROSITE" id="PS50293">
    <property type="entry name" value="TPR_REGION"/>
    <property type="match status" value="1"/>
</dbReference>
<feature type="compositionally biased region" description="Basic and acidic residues" evidence="2">
    <location>
        <begin position="152"/>
        <end position="212"/>
    </location>
</feature>
<feature type="repeat" description="TPR" evidence="1">
    <location>
        <begin position="106"/>
        <end position="139"/>
    </location>
</feature>
<dbReference type="InterPro" id="IPR011990">
    <property type="entry name" value="TPR-like_helical_dom_sf"/>
</dbReference>
<dbReference type="Pfam" id="PF00515">
    <property type="entry name" value="TPR_1"/>
    <property type="match status" value="1"/>
</dbReference>
<dbReference type="Gene3D" id="1.25.40.10">
    <property type="entry name" value="Tetratricopeptide repeat domain"/>
    <property type="match status" value="2"/>
</dbReference>
<accession>A0A1M5G376</accession>
<dbReference type="Pfam" id="PF13432">
    <property type="entry name" value="TPR_16"/>
    <property type="match status" value="1"/>
</dbReference>
<sequence>MVQKFKYQYYKMKIVYKIYYVLFLLCGLASYAQQKDRILPKANKEYAENKYAEAEADYRISNSKFPNKSSAVYNLGNAIYKQKQSSEAKFAYAKAIKSSKSRVEKHRAFHNLGNVFMNEKDYSQAVEAYKNALRNDPTDEESRYNYALAKKMLKDNPPKDDKKKDEKKDKDKQEDKKDGEKDKKDDKEKDKKDDKGDQDKQKKDPKEEENGEPKPIPGGLSKERLENLLNAVNKEEKKVQNKVNAQKVKGKPVKTEKDW</sequence>
<dbReference type="InterPro" id="IPR019734">
    <property type="entry name" value="TPR_rpt"/>
</dbReference>
<dbReference type="Proteomes" id="UP000184020">
    <property type="component" value="Unassembled WGS sequence"/>
</dbReference>
<name>A0A1M5G376_9FLAO</name>
<evidence type="ECO:0000313" key="4">
    <source>
        <dbReference type="Proteomes" id="UP000184020"/>
    </source>
</evidence>
<proteinExistence type="predicted"/>
<dbReference type="EMBL" id="FQWF01000001">
    <property type="protein sequence ID" value="SHF98215.1"/>
    <property type="molecule type" value="Genomic_DNA"/>
</dbReference>
<evidence type="ECO:0000313" key="3">
    <source>
        <dbReference type="EMBL" id="SHF98215.1"/>
    </source>
</evidence>
<gene>
    <name evidence="3" type="ORF">SAMN05444372_101425</name>
</gene>
<dbReference type="PROSITE" id="PS50005">
    <property type="entry name" value="TPR"/>
    <property type="match status" value="1"/>
</dbReference>
<keyword evidence="1" id="KW-0802">TPR repeat</keyword>
<dbReference type="AlphaFoldDB" id="A0A1M5G376"/>
<keyword evidence="4" id="KW-1185">Reference proteome</keyword>
<dbReference type="SMART" id="SM00028">
    <property type="entry name" value="TPR"/>
    <property type="match status" value="2"/>
</dbReference>
<evidence type="ECO:0000256" key="2">
    <source>
        <dbReference type="SAM" id="MobiDB-lite"/>
    </source>
</evidence>